<proteinExistence type="predicted"/>
<evidence type="ECO:0000313" key="2">
    <source>
        <dbReference type="EMBL" id="TGN23643.1"/>
    </source>
</evidence>
<feature type="domain" description="YdhG-like" evidence="1">
    <location>
        <begin position="151"/>
        <end position="242"/>
    </location>
</feature>
<dbReference type="Pfam" id="PF13376">
    <property type="entry name" value="OmdA"/>
    <property type="match status" value="1"/>
</dbReference>
<dbReference type="Pfam" id="PF08818">
    <property type="entry name" value="DUF1801"/>
    <property type="match status" value="2"/>
</dbReference>
<accession>A0A4Z1AVG5</accession>
<reference evidence="2 3" key="1">
    <citation type="submission" date="2019-03" db="EMBL/GenBank/DDBJ databases">
        <title>Empedobacter tilapiae sp. nov., isolated from an intestine of Nile tilapia Oreochromis niloticus.</title>
        <authorList>
            <person name="Kim Y.-O."/>
            <person name="Yoon J.-H."/>
        </authorList>
    </citation>
    <scope>NUCLEOTIDE SEQUENCE [LARGE SCALE GENOMIC DNA]</scope>
    <source>
        <strain evidence="2 3">MRS2</strain>
    </source>
</reference>
<comment type="caution">
    <text evidence="2">The sequence shown here is derived from an EMBL/GenBank/DDBJ whole genome shotgun (WGS) entry which is preliminary data.</text>
</comment>
<dbReference type="OrthoDB" id="214150at2"/>
<protein>
    <recommendedName>
        <fullName evidence="1">YdhG-like domain-containing protein</fullName>
    </recommendedName>
</protein>
<dbReference type="InterPro" id="IPR014922">
    <property type="entry name" value="YdhG-like"/>
</dbReference>
<evidence type="ECO:0000313" key="3">
    <source>
        <dbReference type="Proteomes" id="UP000297998"/>
    </source>
</evidence>
<dbReference type="Proteomes" id="UP000297998">
    <property type="component" value="Unassembled WGS sequence"/>
</dbReference>
<dbReference type="EMBL" id="SRPE01000011">
    <property type="protein sequence ID" value="TGN23643.1"/>
    <property type="molecule type" value="Genomic_DNA"/>
</dbReference>
<organism evidence="2 3">
    <name type="scientific">Empedobacter tilapiae</name>
    <dbReference type="NCBI Taxonomy" id="2491114"/>
    <lineage>
        <taxon>Bacteria</taxon>
        <taxon>Pseudomonadati</taxon>
        <taxon>Bacteroidota</taxon>
        <taxon>Flavobacteriia</taxon>
        <taxon>Flavobacteriales</taxon>
        <taxon>Weeksellaceae</taxon>
        <taxon>Empedobacter</taxon>
    </lineage>
</organism>
<dbReference type="SUPFAM" id="SSF159888">
    <property type="entry name" value="YdhG-like"/>
    <property type="match status" value="2"/>
</dbReference>
<feature type="domain" description="YdhG-like" evidence="1">
    <location>
        <begin position="36"/>
        <end position="125"/>
    </location>
</feature>
<sequence length="326" mass="38147">MDKCTTQAERDLRGLMMMTDNFTTINEYILGFDQAKQDILENVRKIIYEVVPQATETINYKMPTFRLNGNVIHFAMFKNHVGIYPGAETIEHFKNDLTDYKTSKGAIQLPLDKALPKKLLKEIVLYKVNLMKDQKTGEWTKYNENWAEANEKIQQVVNETELVKEFKWGGDIYTFNKKNVLAFSGFKNHFALWFHNGVFLKDPYKVLVNANEEKTKALRQWRFNFSDEIDVEKVREYVLEAIQLVKDGKEIKPQKSAPKEVNEILKETLNQDNKLFTSFKALTTGKQKEYIEYIDGAKQEKTKISRIEKIKPMIMEGKGLNDKYRK</sequence>
<dbReference type="Gene3D" id="3.90.1150.200">
    <property type="match status" value="2"/>
</dbReference>
<evidence type="ECO:0000259" key="1">
    <source>
        <dbReference type="Pfam" id="PF08818"/>
    </source>
</evidence>
<gene>
    <name evidence="2" type="ORF">E4J94_14415</name>
</gene>
<keyword evidence="3" id="KW-1185">Reference proteome</keyword>
<dbReference type="AlphaFoldDB" id="A0A4Z1AVG5"/>
<dbReference type="RefSeq" id="WP_135836493.1">
    <property type="nucleotide sequence ID" value="NZ_SRPE01000011.1"/>
</dbReference>
<name>A0A4Z1AVG5_9FLAO</name>